<dbReference type="OrthoDB" id="6407410at2759"/>
<evidence type="ECO:0000256" key="1">
    <source>
        <dbReference type="ARBA" id="ARBA00005613"/>
    </source>
</evidence>
<dbReference type="InterPro" id="IPR039058">
    <property type="entry name" value="Yippee_fam"/>
</dbReference>
<name>A0A162UWV2_PHYB8</name>
<evidence type="ECO:0000313" key="7">
    <source>
        <dbReference type="Proteomes" id="UP000077315"/>
    </source>
</evidence>
<dbReference type="InterPro" id="IPR034751">
    <property type="entry name" value="Yippee"/>
</dbReference>
<evidence type="ECO:0000259" key="5">
    <source>
        <dbReference type="PROSITE" id="PS51792"/>
    </source>
</evidence>
<comment type="similarity">
    <text evidence="1 4">Belongs to the yippee family.</text>
</comment>
<dbReference type="VEuPathDB" id="FungiDB:PHYBLDRAFT_107388"/>
<evidence type="ECO:0000256" key="4">
    <source>
        <dbReference type="RuleBase" id="RU110713"/>
    </source>
</evidence>
<dbReference type="InParanoid" id="A0A162UWV2"/>
<keyword evidence="2" id="KW-0479">Metal-binding</keyword>
<dbReference type="InterPro" id="IPR004910">
    <property type="entry name" value="Yippee/Mis18/Cereblon"/>
</dbReference>
<sequence>MGLKYREYLEGRRIYGCSKCRSHLTTGDRILSKGFRGNNGEAYLIHNVVNVSETGEEHESIMTTGRHKIIHISCVRCGSQLGWKYTEAHDEEQKYKEGKYILERNLIRIVK</sequence>
<dbReference type="EMBL" id="KV440973">
    <property type="protein sequence ID" value="OAD78502.1"/>
    <property type="molecule type" value="Genomic_DNA"/>
</dbReference>
<dbReference type="RefSeq" id="XP_018296542.1">
    <property type="nucleotide sequence ID" value="XM_018427994.1"/>
</dbReference>
<dbReference type="AlphaFoldDB" id="A0A162UWV2"/>
<protein>
    <recommendedName>
        <fullName evidence="4">Protein yippee-like</fullName>
    </recommendedName>
</protein>
<evidence type="ECO:0000313" key="6">
    <source>
        <dbReference type="EMBL" id="OAD78502.1"/>
    </source>
</evidence>
<dbReference type="GO" id="GO:0046872">
    <property type="term" value="F:metal ion binding"/>
    <property type="evidence" value="ECO:0007669"/>
    <property type="project" value="UniProtKB-KW"/>
</dbReference>
<gene>
    <name evidence="6" type="ORF">PHYBLDRAFT_107388</name>
</gene>
<dbReference type="GeneID" id="28988900"/>
<proteinExistence type="inferred from homology"/>
<accession>A0A162UWV2</accession>
<keyword evidence="7" id="KW-1185">Reference proteome</keyword>
<dbReference type="STRING" id="763407.A0A162UWV2"/>
<dbReference type="FunCoup" id="A0A162UWV2">
    <property type="interactions" value="398"/>
</dbReference>
<keyword evidence="3" id="KW-0862">Zinc</keyword>
<dbReference type="Pfam" id="PF03226">
    <property type="entry name" value="Yippee-Mis18"/>
    <property type="match status" value="1"/>
</dbReference>
<reference evidence="7" key="1">
    <citation type="submission" date="2015-06" db="EMBL/GenBank/DDBJ databases">
        <title>Expansion of signal transduction pathways in fungi by whole-genome duplication.</title>
        <authorList>
            <consortium name="DOE Joint Genome Institute"/>
            <person name="Corrochano L.M."/>
            <person name="Kuo A."/>
            <person name="Marcet-Houben M."/>
            <person name="Polaino S."/>
            <person name="Salamov A."/>
            <person name="Villalobos J.M."/>
            <person name="Alvarez M.I."/>
            <person name="Avalos J."/>
            <person name="Benito E.P."/>
            <person name="Benoit I."/>
            <person name="Burger G."/>
            <person name="Camino L.P."/>
            <person name="Canovas D."/>
            <person name="Cerda-Olmedo E."/>
            <person name="Cheng J.-F."/>
            <person name="Dominguez A."/>
            <person name="Elias M."/>
            <person name="Eslava A.P."/>
            <person name="Glaser F."/>
            <person name="Grimwood J."/>
            <person name="Gutierrez G."/>
            <person name="Heitman J."/>
            <person name="Henrissat B."/>
            <person name="Iturriaga E.A."/>
            <person name="Lang B.F."/>
            <person name="Lavin J.L."/>
            <person name="Lee S."/>
            <person name="Li W."/>
            <person name="Lindquist E."/>
            <person name="Lopez-Garcia S."/>
            <person name="Luque E.M."/>
            <person name="Marcos A.T."/>
            <person name="Martin J."/>
            <person name="McCluskey K."/>
            <person name="Medina H.R."/>
            <person name="Miralles-Duran A."/>
            <person name="Miyazaki A."/>
            <person name="Munoz-Torres E."/>
            <person name="Oguiza J.A."/>
            <person name="Ohm R."/>
            <person name="Olmedo M."/>
            <person name="Orejas M."/>
            <person name="Ortiz-Castellanos L."/>
            <person name="Pisabarro A.G."/>
            <person name="Rodriguez-Romero J."/>
            <person name="Ruiz-Herrera J."/>
            <person name="Ruiz-Vazquez R."/>
            <person name="Sanz C."/>
            <person name="Schackwitz W."/>
            <person name="Schmutz J."/>
            <person name="Shahriari M."/>
            <person name="Shelest E."/>
            <person name="Silva-Franco F."/>
            <person name="Soanes D."/>
            <person name="Syed K."/>
            <person name="Tagua V.G."/>
            <person name="Talbot N.J."/>
            <person name="Thon M."/>
            <person name="De vries R.P."/>
            <person name="Wiebenga A."/>
            <person name="Yadav J.S."/>
            <person name="Braun E.L."/>
            <person name="Baker S."/>
            <person name="Garre V."/>
            <person name="Horwitz B."/>
            <person name="Torres-Martinez S."/>
            <person name="Idnurm A."/>
            <person name="Herrera-Estrella A."/>
            <person name="Gabaldon T."/>
            <person name="Grigoriev I.V."/>
        </authorList>
    </citation>
    <scope>NUCLEOTIDE SEQUENCE [LARGE SCALE GENOMIC DNA]</scope>
    <source>
        <strain evidence="7">NRRL 1555(-)</strain>
    </source>
</reference>
<dbReference type="PROSITE" id="PS51792">
    <property type="entry name" value="YIPPEE"/>
    <property type="match status" value="1"/>
</dbReference>
<dbReference type="PANTHER" id="PTHR13848">
    <property type="entry name" value="PROTEIN YIPPEE-LIKE CG15309-RELATED"/>
    <property type="match status" value="1"/>
</dbReference>
<organism evidence="6 7">
    <name type="scientific">Phycomyces blakesleeanus (strain ATCC 8743b / DSM 1359 / FGSC 10004 / NBRC 33097 / NRRL 1555)</name>
    <dbReference type="NCBI Taxonomy" id="763407"/>
    <lineage>
        <taxon>Eukaryota</taxon>
        <taxon>Fungi</taxon>
        <taxon>Fungi incertae sedis</taxon>
        <taxon>Mucoromycota</taxon>
        <taxon>Mucoromycotina</taxon>
        <taxon>Mucoromycetes</taxon>
        <taxon>Mucorales</taxon>
        <taxon>Phycomycetaceae</taxon>
        <taxon>Phycomyces</taxon>
    </lineage>
</organism>
<feature type="domain" description="Yippee" evidence="5">
    <location>
        <begin position="13"/>
        <end position="111"/>
    </location>
</feature>
<dbReference type="Proteomes" id="UP000077315">
    <property type="component" value="Unassembled WGS sequence"/>
</dbReference>
<evidence type="ECO:0000256" key="3">
    <source>
        <dbReference type="ARBA" id="ARBA00022833"/>
    </source>
</evidence>
<evidence type="ECO:0000256" key="2">
    <source>
        <dbReference type="ARBA" id="ARBA00022723"/>
    </source>
</evidence>